<dbReference type="EMBL" id="QYUQ01000002">
    <property type="protein sequence ID" value="RJG01497.1"/>
    <property type="molecule type" value="Genomic_DNA"/>
</dbReference>
<evidence type="ECO:0000313" key="2">
    <source>
        <dbReference type="Proteomes" id="UP000266327"/>
    </source>
</evidence>
<comment type="caution">
    <text evidence="1">The sequence shown here is derived from an EMBL/GenBank/DDBJ whole genome shotgun (WGS) entry which is preliminary data.</text>
</comment>
<dbReference type="Proteomes" id="UP000266327">
    <property type="component" value="Unassembled WGS sequence"/>
</dbReference>
<accession>A0A3A3FZB0</accession>
<keyword evidence="2" id="KW-1185">Reference proteome</keyword>
<name>A0A3A3FZB0_9BURK</name>
<protein>
    <submittedName>
        <fullName evidence="1">Uncharacterized protein</fullName>
    </submittedName>
</protein>
<organism evidence="1 2">
    <name type="scientific">Noviherbaspirillum sedimenti</name>
    <dbReference type="NCBI Taxonomy" id="2320865"/>
    <lineage>
        <taxon>Bacteria</taxon>
        <taxon>Pseudomonadati</taxon>
        <taxon>Pseudomonadota</taxon>
        <taxon>Betaproteobacteria</taxon>
        <taxon>Burkholderiales</taxon>
        <taxon>Oxalobacteraceae</taxon>
        <taxon>Noviherbaspirillum</taxon>
    </lineage>
</organism>
<sequence length="68" mass="6055">MGDVSGATGIVAGAGVAGTGAGLGVTGAGVGIGASVGAGVGTTTCRRGCSTAQPASIAHRMLIASGLL</sequence>
<gene>
    <name evidence="1" type="ORF">D3878_07775</name>
</gene>
<proteinExistence type="predicted"/>
<reference evidence="2" key="1">
    <citation type="submission" date="2018-09" db="EMBL/GenBank/DDBJ databases">
        <authorList>
            <person name="Zhu H."/>
        </authorList>
    </citation>
    <scope>NUCLEOTIDE SEQUENCE [LARGE SCALE GENOMIC DNA]</scope>
    <source>
        <strain evidence="2">K1S02-23</strain>
    </source>
</reference>
<evidence type="ECO:0000313" key="1">
    <source>
        <dbReference type="EMBL" id="RJG01497.1"/>
    </source>
</evidence>
<dbReference type="AlphaFoldDB" id="A0A3A3FZB0"/>